<name>A0A852T7S2_9BACI</name>
<comment type="caution">
    <text evidence="2">The sequence shown here is derived from an EMBL/GenBank/DDBJ whole genome shotgun (WGS) entry which is preliminary data.</text>
</comment>
<dbReference type="EMBL" id="JACCBX010000001">
    <property type="protein sequence ID" value="NYE03524.1"/>
    <property type="molecule type" value="Genomic_DNA"/>
</dbReference>
<dbReference type="Proteomes" id="UP000548423">
    <property type="component" value="Unassembled WGS sequence"/>
</dbReference>
<dbReference type="InterPro" id="IPR000182">
    <property type="entry name" value="GNAT_dom"/>
</dbReference>
<dbReference type="Gene3D" id="3.40.630.30">
    <property type="match status" value="1"/>
</dbReference>
<reference evidence="3" key="1">
    <citation type="submission" date="2020-07" db="EMBL/GenBank/DDBJ databases">
        <authorList>
            <person name="Partida-Martinez L."/>
            <person name="Huntemann M."/>
            <person name="Clum A."/>
            <person name="Wang J."/>
            <person name="Palaniappan K."/>
            <person name="Ritter S."/>
            <person name="Chen I.-M."/>
            <person name="Stamatis D."/>
            <person name="Reddy T."/>
            <person name="O'Malley R."/>
            <person name="Daum C."/>
            <person name="Shapiro N."/>
            <person name="Ivanova N."/>
            <person name="Kyrpides N."/>
            <person name="Woyke T."/>
        </authorList>
    </citation>
    <scope>NUCLEOTIDE SEQUENCE [LARGE SCALE GENOMIC DNA]</scope>
    <source>
        <strain evidence="3">AT2.8</strain>
    </source>
</reference>
<organism evidence="2 3">
    <name type="scientific">Neobacillus niacini</name>
    <dbReference type="NCBI Taxonomy" id="86668"/>
    <lineage>
        <taxon>Bacteria</taxon>
        <taxon>Bacillati</taxon>
        <taxon>Bacillota</taxon>
        <taxon>Bacilli</taxon>
        <taxon>Bacillales</taxon>
        <taxon>Bacillaceae</taxon>
        <taxon>Neobacillus</taxon>
    </lineage>
</organism>
<dbReference type="GO" id="GO:0016747">
    <property type="term" value="F:acyltransferase activity, transferring groups other than amino-acyl groups"/>
    <property type="evidence" value="ECO:0007669"/>
    <property type="project" value="InterPro"/>
</dbReference>
<protein>
    <submittedName>
        <fullName evidence="2">RimJ/RimL family protein N-acetyltransferase</fullName>
    </submittedName>
</protein>
<proteinExistence type="predicted"/>
<evidence type="ECO:0000313" key="2">
    <source>
        <dbReference type="EMBL" id="NYE03524.1"/>
    </source>
</evidence>
<evidence type="ECO:0000259" key="1">
    <source>
        <dbReference type="PROSITE" id="PS51186"/>
    </source>
</evidence>
<dbReference type="PROSITE" id="PS51186">
    <property type="entry name" value="GNAT"/>
    <property type="match status" value="1"/>
</dbReference>
<dbReference type="InterPro" id="IPR016181">
    <property type="entry name" value="Acyl_CoA_acyltransferase"/>
</dbReference>
<feature type="domain" description="N-acetyltransferase" evidence="1">
    <location>
        <begin position="3"/>
        <end position="157"/>
    </location>
</feature>
<dbReference type="AlphaFoldDB" id="A0A852T7S2"/>
<gene>
    <name evidence="2" type="ORF">F4694_000243</name>
</gene>
<dbReference type="PANTHER" id="PTHR43415">
    <property type="entry name" value="SPERMIDINE N(1)-ACETYLTRANSFERASE"/>
    <property type="match status" value="1"/>
</dbReference>
<dbReference type="SUPFAM" id="SSF55729">
    <property type="entry name" value="Acyl-CoA N-acyltransferases (Nat)"/>
    <property type="match status" value="1"/>
</dbReference>
<evidence type="ECO:0000313" key="3">
    <source>
        <dbReference type="Proteomes" id="UP000548423"/>
    </source>
</evidence>
<accession>A0A852T7S2</accession>
<sequence length="157" mass="18200">MQLFVRNLTEEYAKQILNWRYEPPYDFYNNEETSESLNELLENPYYAVLNQFDELVGFFCIGSAAQVPFGSTVGAYNEDMKDIGIGMNPAITGQGFGTPFFTYILSYIQETYQLDSIRLTVAKFNQRAIHLYTKLGFVKKVEFNRGTTEFITMVKHY</sequence>
<dbReference type="PANTHER" id="PTHR43415:SF3">
    <property type="entry name" value="GNAT-FAMILY ACETYLTRANSFERASE"/>
    <property type="match status" value="1"/>
</dbReference>
<dbReference type="Pfam" id="PF00583">
    <property type="entry name" value="Acetyltransf_1"/>
    <property type="match status" value="1"/>
</dbReference>
<reference evidence="3" key="2">
    <citation type="submission" date="2020-08" db="EMBL/GenBank/DDBJ databases">
        <title>The Agave Microbiome: Exploring the role of microbial communities in plant adaptations to desert environments.</title>
        <authorList>
            <person name="Partida-Martinez L.P."/>
        </authorList>
    </citation>
    <scope>NUCLEOTIDE SEQUENCE [LARGE SCALE GENOMIC DNA]</scope>
    <source>
        <strain evidence="3">AT2.8</strain>
    </source>
</reference>